<dbReference type="GO" id="GO:0050982">
    <property type="term" value="P:detection of mechanical stimulus"/>
    <property type="evidence" value="ECO:0007669"/>
    <property type="project" value="TreeGrafter"/>
</dbReference>
<name>A0AAV5TMB7_9BILA</name>
<dbReference type="EMBL" id="BTSX01000004">
    <property type="protein sequence ID" value="GMS95407.1"/>
    <property type="molecule type" value="Genomic_DNA"/>
</dbReference>
<dbReference type="GO" id="GO:0016020">
    <property type="term" value="C:membrane"/>
    <property type="evidence" value="ECO:0007669"/>
    <property type="project" value="TreeGrafter"/>
</dbReference>
<evidence type="ECO:0000256" key="2">
    <source>
        <dbReference type="SAM" id="MobiDB-lite"/>
    </source>
</evidence>
<dbReference type="InterPro" id="IPR001024">
    <property type="entry name" value="PLAT/LH2_dom"/>
</dbReference>
<evidence type="ECO:0000313" key="4">
    <source>
        <dbReference type="EMBL" id="GMS95407.1"/>
    </source>
</evidence>
<dbReference type="PANTHER" id="PTHR10877">
    <property type="entry name" value="POLYCYSTIN FAMILY MEMBER"/>
    <property type="match status" value="1"/>
</dbReference>
<dbReference type="PANTHER" id="PTHR10877:SF194">
    <property type="entry name" value="LOCATION OF VULVA DEFECTIVE 1"/>
    <property type="match status" value="1"/>
</dbReference>
<keyword evidence="5" id="KW-1185">Reference proteome</keyword>
<reference evidence="4" key="1">
    <citation type="submission" date="2023-10" db="EMBL/GenBank/DDBJ databases">
        <title>Genome assembly of Pristionchus species.</title>
        <authorList>
            <person name="Yoshida K."/>
            <person name="Sommer R.J."/>
        </authorList>
    </citation>
    <scope>NUCLEOTIDE SEQUENCE</scope>
    <source>
        <strain evidence="4">RS0144</strain>
    </source>
</reference>
<protein>
    <recommendedName>
        <fullName evidence="3">PLAT domain-containing protein</fullName>
    </recommendedName>
</protein>
<dbReference type="InterPro" id="IPR051223">
    <property type="entry name" value="Polycystin"/>
</dbReference>
<comment type="caution">
    <text evidence="4">The sequence shown here is derived from an EMBL/GenBank/DDBJ whole genome shotgun (WGS) entry which is preliminary data.</text>
</comment>
<dbReference type="PROSITE" id="PS50095">
    <property type="entry name" value="PLAT"/>
    <property type="match status" value="1"/>
</dbReference>
<dbReference type="GO" id="GO:0005262">
    <property type="term" value="F:calcium channel activity"/>
    <property type="evidence" value="ECO:0007669"/>
    <property type="project" value="TreeGrafter"/>
</dbReference>
<feature type="non-terminal residue" evidence="4">
    <location>
        <position position="427"/>
    </location>
</feature>
<organism evidence="4 5">
    <name type="scientific">Pristionchus entomophagus</name>
    <dbReference type="NCBI Taxonomy" id="358040"/>
    <lineage>
        <taxon>Eukaryota</taxon>
        <taxon>Metazoa</taxon>
        <taxon>Ecdysozoa</taxon>
        <taxon>Nematoda</taxon>
        <taxon>Chromadorea</taxon>
        <taxon>Rhabditida</taxon>
        <taxon>Rhabditina</taxon>
        <taxon>Diplogasteromorpha</taxon>
        <taxon>Diplogasteroidea</taxon>
        <taxon>Neodiplogasteridae</taxon>
        <taxon>Pristionchus</taxon>
    </lineage>
</organism>
<dbReference type="AlphaFoldDB" id="A0AAV5TMB7"/>
<feature type="compositionally biased region" description="Polar residues" evidence="2">
    <location>
        <begin position="1"/>
        <end position="15"/>
    </location>
</feature>
<accession>A0AAV5TMB7</accession>
<feature type="domain" description="PLAT" evidence="3">
    <location>
        <begin position="407"/>
        <end position="427"/>
    </location>
</feature>
<evidence type="ECO:0000313" key="5">
    <source>
        <dbReference type="Proteomes" id="UP001432027"/>
    </source>
</evidence>
<comment type="caution">
    <text evidence="1">Lacks conserved residue(s) required for the propagation of feature annotation.</text>
</comment>
<evidence type="ECO:0000256" key="1">
    <source>
        <dbReference type="PROSITE-ProRule" id="PRU00152"/>
    </source>
</evidence>
<sequence length="427" mass="47971">MGSRGNETGTTTDCTSNGSSDGESNGDSGGYSRARMTTLSDSVSYEADGNMMVVTVGRADEVLKENHMCTDWTIVFPEKVEYLNTESIENGTLIRVSLICYETNPYAYVDNADVLVSSGALSASLKTLQGIVIDVNQTTDPISITGRGGGKPSGTTLMITSDYESYQILDVHTFHTVQWNSSVVVEMTPTVISTKLDDAQTELWAFVGFQRLPGPHEEDHDFRFKIDKSHKSSLFISSWDLFNRTGLFYVGVGVRSLVSDEDTVEYPIPSSEWRGGGGRRWRWRRYLNYDYRMRAITKGCFFFVMNAERWYSSGLRTGVYVGDKTIQCLTYHMTYYAGGIYTPEVPTDFKYHYVEQTFPKSCLVLLAILLIVCHQGVVCWMANRHSKQDQSKGQLHVMADNHPLDTYKYTIVIDTGFKMFATTDSEV</sequence>
<feature type="region of interest" description="Disordered" evidence="2">
    <location>
        <begin position="1"/>
        <end position="33"/>
    </location>
</feature>
<dbReference type="Proteomes" id="UP001432027">
    <property type="component" value="Unassembled WGS sequence"/>
</dbReference>
<gene>
    <name evidence="4" type="ORF">PENTCL1PPCAC_17582</name>
</gene>
<evidence type="ECO:0000259" key="3">
    <source>
        <dbReference type="PROSITE" id="PS50095"/>
    </source>
</evidence>
<feature type="compositionally biased region" description="Low complexity" evidence="2">
    <location>
        <begin position="16"/>
        <end position="26"/>
    </location>
</feature>
<proteinExistence type="predicted"/>